<dbReference type="UniPathway" id="UPA00077">
    <property type="reaction ID" value="UER00155"/>
</dbReference>
<organism evidence="10 11">
    <name type="scientific">Orlajensenia leifsoniae</name>
    <dbReference type="NCBI Taxonomy" id="2561933"/>
    <lineage>
        <taxon>Bacteria</taxon>
        <taxon>Bacillati</taxon>
        <taxon>Actinomycetota</taxon>
        <taxon>Actinomycetes</taxon>
        <taxon>Micrococcales</taxon>
        <taxon>Microbacteriaceae</taxon>
        <taxon>Orlajensenia</taxon>
    </lineage>
</organism>
<dbReference type="GO" id="GO:0003848">
    <property type="term" value="F:2-amino-4-hydroxy-6-hydroxymethyldihydropteridine diphosphokinase activity"/>
    <property type="evidence" value="ECO:0007669"/>
    <property type="project" value="UniProtKB-EC"/>
</dbReference>
<name>A0A4Y9R6I8_9MICO</name>
<dbReference type="Pfam" id="PF01288">
    <property type="entry name" value="HPPK"/>
    <property type="match status" value="1"/>
</dbReference>
<proteinExistence type="predicted"/>
<dbReference type="NCBIfam" id="TIGR01498">
    <property type="entry name" value="folK"/>
    <property type="match status" value="1"/>
</dbReference>
<keyword evidence="7" id="KW-0067">ATP-binding</keyword>
<comment type="pathway">
    <text evidence="2">Cofactor biosynthesis; tetrahydrofolate biosynthesis; 2-amino-4-hydroxy-6-hydroxymethyl-7,8-dihydropteridine diphosphate from 7,8-dihydroneopterin triphosphate: step 4/4.</text>
</comment>
<sequence>MSAGPREGDASAETRSVLALGSNLGDRAEQIATAIAEIADTDGIRLTAASKLVESTAVKLTGTDDQAPRYLNAVVSIATTLDADALLHAINAIEADHGRTRDERWGDRTLDIDIITFGDVGSDDARLTLPHPRAAERAFVLAPWLEIEPDAVLPGLGRIDALLAALPPTDAVAVWPADSGWTTR</sequence>
<evidence type="ECO:0000256" key="5">
    <source>
        <dbReference type="ARBA" id="ARBA00022741"/>
    </source>
</evidence>
<evidence type="ECO:0000313" key="11">
    <source>
        <dbReference type="Proteomes" id="UP000298127"/>
    </source>
</evidence>
<keyword evidence="11" id="KW-1185">Reference proteome</keyword>
<dbReference type="SUPFAM" id="SSF55083">
    <property type="entry name" value="6-hydroxymethyl-7,8-dihydropterin pyrophosphokinase, HPPK"/>
    <property type="match status" value="1"/>
</dbReference>
<dbReference type="Proteomes" id="UP000298127">
    <property type="component" value="Unassembled WGS sequence"/>
</dbReference>
<dbReference type="CDD" id="cd00483">
    <property type="entry name" value="HPPK"/>
    <property type="match status" value="1"/>
</dbReference>
<dbReference type="InterPro" id="IPR000550">
    <property type="entry name" value="Hppk"/>
</dbReference>
<dbReference type="GO" id="GO:0046656">
    <property type="term" value="P:folic acid biosynthetic process"/>
    <property type="evidence" value="ECO:0007669"/>
    <property type="project" value="UniProtKB-KW"/>
</dbReference>
<evidence type="ECO:0000256" key="8">
    <source>
        <dbReference type="ARBA" id="ARBA00022909"/>
    </source>
</evidence>
<dbReference type="Gene3D" id="3.30.70.560">
    <property type="entry name" value="7,8-Dihydro-6-hydroxymethylpterin-pyrophosphokinase HPPK"/>
    <property type="match status" value="1"/>
</dbReference>
<evidence type="ECO:0000256" key="3">
    <source>
        <dbReference type="ARBA" id="ARBA00013253"/>
    </source>
</evidence>
<dbReference type="EMBL" id="SPQZ01000001">
    <property type="protein sequence ID" value="TFW00215.1"/>
    <property type="molecule type" value="Genomic_DNA"/>
</dbReference>
<evidence type="ECO:0000256" key="4">
    <source>
        <dbReference type="ARBA" id="ARBA00022679"/>
    </source>
</evidence>
<evidence type="ECO:0000256" key="6">
    <source>
        <dbReference type="ARBA" id="ARBA00022777"/>
    </source>
</evidence>
<dbReference type="GO" id="GO:0046654">
    <property type="term" value="P:tetrahydrofolate biosynthetic process"/>
    <property type="evidence" value="ECO:0007669"/>
    <property type="project" value="UniProtKB-UniPathway"/>
</dbReference>
<keyword evidence="6 10" id="KW-0418">Kinase</keyword>
<feature type="domain" description="7,8-dihydro-6-hydroxymethylpterin-pyrophosphokinase" evidence="9">
    <location>
        <begin position="17"/>
        <end position="149"/>
    </location>
</feature>
<dbReference type="InterPro" id="IPR035907">
    <property type="entry name" value="Hppk_sf"/>
</dbReference>
<evidence type="ECO:0000259" key="9">
    <source>
        <dbReference type="Pfam" id="PF01288"/>
    </source>
</evidence>
<dbReference type="EC" id="2.7.6.3" evidence="3"/>
<dbReference type="GO" id="GO:0016301">
    <property type="term" value="F:kinase activity"/>
    <property type="evidence" value="ECO:0007669"/>
    <property type="project" value="UniProtKB-KW"/>
</dbReference>
<reference evidence="10 11" key="1">
    <citation type="journal article" date="2018" name="J. Microbiol.">
        <title>Leifsonia flava sp. nov., a novel actinobacterium isolated from the rhizosphere of Aquilegia viridiflora.</title>
        <authorList>
            <person name="Cai Y."/>
            <person name="Tao W.Z."/>
            <person name="Ma Y.J."/>
            <person name="Cheng J."/>
            <person name="Zhang M.Y."/>
            <person name="Zhang Y.X."/>
        </authorList>
    </citation>
    <scope>NUCLEOTIDE SEQUENCE [LARGE SCALE GENOMIC DNA]</scope>
    <source>
        <strain evidence="10 11">SYP-B2174</strain>
    </source>
</reference>
<dbReference type="PANTHER" id="PTHR43071">
    <property type="entry name" value="2-AMINO-4-HYDROXY-6-HYDROXYMETHYLDIHYDROPTERIDINE PYROPHOSPHOKINASE"/>
    <property type="match status" value="1"/>
</dbReference>
<accession>A0A4Y9R6I8</accession>
<evidence type="ECO:0000256" key="1">
    <source>
        <dbReference type="ARBA" id="ARBA00000198"/>
    </source>
</evidence>
<comment type="catalytic activity">
    <reaction evidence="1">
        <text>6-hydroxymethyl-7,8-dihydropterin + ATP = (7,8-dihydropterin-6-yl)methyl diphosphate + AMP + H(+)</text>
        <dbReference type="Rhea" id="RHEA:11412"/>
        <dbReference type="ChEBI" id="CHEBI:15378"/>
        <dbReference type="ChEBI" id="CHEBI:30616"/>
        <dbReference type="ChEBI" id="CHEBI:44841"/>
        <dbReference type="ChEBI" id="CHEBI:72950"/>
        <dbReference type="ChEBI" id="CHEBI:456215"/>
        <dbReference type="EC" id="2.7.6.3"/>
    </reaction>
</comment>
<evidence type="ECO:0000256" key="7">
    <source>
        <dbReference type="ARBA" id="ARBA00022840"/>
    </source>
</evidence>
<gene>
    <name evidence="10" type="primary">folK</name>
    <name evidence="10" type="ORF">E4M00_03255</name>
</gene>
<keyword evidence="5" id="KW-0547">Nucleotide-binding</keyword>
<dbReference type="GO" id="GO:0005524">
    <property type="term" value="F:ATP binding"/>
    <property type="evidence" value="ECO:0007669"/>
    <property type="project" value="UniProtKB-KW"/>
</dbReference>
<comment type="caution">
    <text evidence="10">The sequence shown here is derived from an EMBL/GenBank/DDBJ whole genome shotgun (WGS) entry which is preliminary data.</text>
</comment>
<protein>
    <recommendedName>
        <fullName evidence="3">2-amino-4-hydroxy-6-hydroxymethyldihydropteridine diphosphokinase</fullName>
        <ecNumber evidence="3">2.7.6.3</ecNumber>
    </recommendedName>
</protein>
<dbReference type="RefSeq" id="WP_135119044.1">
    <property type="nucleotide sequence ID" value="NZ_SPQZ01000001.1"/>
</dbReference>
<keyword evidence="8" id="KW-0289">Folate biosynthesis</keyword>
<dbReference type="PANTHER" id="PTHR43071:SF1">
    <property type="entry name" value="2-AMINO-4-HYDROXY-6-HYDROXYMETHYLDIHYDROPTERIDINE PYROPHOSPHOKINASE"/>
    <property type="match status" value="1"/>
</dbReference>
<evidence type="ECO:0000256" key="2">
    <source>
        <dbReference type="ARBA" id="ARBA00005051"/>
    </source>
</evidence>
<keyword evidence="4 10" id="KW-0808">Transferase</keyword>
<evidence type="ECO:0000313" key="10">
    <source>
        <dbReference type="EMBL" id="TFW00215.1"/>
    </source>
</evidence>
<dbReference type="AlphaFoldDB" id="A0A4Y9R6I8"/>